<sequence>MNPVERYLEVFEGLRRRKRWSTGVEILRFAALTLAATDLADPGSDLEETAKVLSQEAGGFSPLSSAMRHAVAAILIRRGLDPVTTVHRVKETLVAFKEFKLTRSGVHPLLSALILVLDAEGGVPSHATITRVRAIIDRWDEDHWFLTGVDDYPMAAIHATRDVSIEQLGMEVEQIYQGLRRAKYPSGEQLQLVSHLLVFSDQGPREAVQSFDRTAKALKQAKQRVWQSHFDEVALLVLTGGHVGEVVPRVIDYRDRLRMVKPRPTADIAFSIAAGVVLAEEAERMKGLEGARTAANLRAVQAIIEAQQAAMIACMAACTVVVTSS</sequence>
<protein>
    <submittedName>
        <fullName evidence="1">DUF4003 family protein</fullName>
    </submittedName>
</protein>
<dbReference type="AlphaFoldDB" id="A0A8J6Y532"/>
<comment type="caution">
    <text evidence="1">The sequence shown here is derived from an EMBL/GenBank/DDBJ whole genome shotgun (WGS) entry which is preliminary data.</text>
</comment>
<dbReference type="EMBL" id="JACXWA010000072">
    <property type="protein sequence ID" value="MBD3870615.1"/>
    <property type="molecule type" value="Genomic_DNA"/>
</dbReference>
<evidence type="ECO:0000313" key="2">
    <source>
        <dbReference type="Proteomes" id="UP000598633"/>
    </source>
</evidence>
<organism evidence="1 2">
    <name type="scientific">Candidatus Sulfomarinibacter kjeldsenii</name>
    <dbReference type="NCBI Taxonomy" id="2885994"/>
    <lineage>
        <taxon>Bacteria</taxon>
        <taxon>Pseudomonadati</taxon>
        <taxon>Acidobacteriota</taxon>
        <taxon>Thermoanaerobaculia</taxon>
        <taxon>Thermoanaerobaculales</taxon>
        <taxon>Candidatus Sulfomarinibacteraceae</taxon>
        <taxon>Candidatus Sulfomarinibacter</taxon>
    </lineage>
</organism>
<name>A0A8J6Y532_9BACT</name>
<reference evidence="1 2" key="1">
    <citation type="submission" date="2020-08" db="EMBL/GenBank/DDBJ databases">
        <title>Acidobacteriota in marine sediments use diverse sulfur dissimilation pathways.</title>
        <authorList>
            <person name="Wasmund K."/>
        </authorList>
    </citation>
    <scope>NUCLEOTIDE SEQUENCE [LARGE SCALE GENOMIC DNA]</scope>
    <source>
        <strain evidence="1">MAG AM3-A</strain>
    </source>
</reference>
<evidence type="ECO:0000313" key="1">
    <source>
        <dbReference type="EMBL" id="MBD3870615.1"/>
    </source>
</evidence>
<dbReference type="Proteomes" id="UP000598633">
    <property type="component" value="Unassembled WGS sequence"/>
</dbReference>
<dbReference type="Pfam" id="PF13170">
    <property type="entry name" value="DUF4003"/>
    <property type="match status" value="1"/>
</dbReference>
<gene>
    <name evidence="1" type="ORF">IFJ97_04575</name>
</gene>
<proteinExistence type="predicted"/>
<dbReference type="InterPro" id="IPR025062">
    <property type="entry name" value="DUF4003"/>
</dbReference>
<accession>A0A8J6Y532</accession>